<protein>
    <submittedName>
        <fullName evidence="2">Uncharacterized protein</fullName>
    </submittedName>
</protein>
<sequence length="23" mass="2387">MTSDRLPQGQGASQSMGILKSHG</sequence>
<organism evidence="2 3">
    <name type="scientific">Zostera marina</name>
    <name type="common">Eelgrass</name>
    <dbReference type="NCBI Taxonomy" id="29655"/>
    <lineage>
        <taxon>Eukaryota</taxon>
        <taxon>Viridiplantae</taxon>
        <taxon>Streptophyta</taxon>
        <taxon>Embryophyta</taxon>
        <taxon>Tracheophyta</taxon>
        <taxon>Spermatophyta</taxon>
        <taxon>Magnoliopsida</taxon>
        <taxon>Liliopsida</taxon>
        <taxon>Zosteraceae</taxon>
        <taxon>Zostera</taxon>
    </lineage>
</organism>
<evidence type="ECO:0000256" key="1">
    <source>
        <dbReference type="SAM" id="MobiDB-lite"/>
    </source>
</evidence>
<reference evidence="3" key="1">
    <citation type="journal article" date="2016" name="Nature">
        <title>The genome of the seagrass Zostera marina reveals angiosperm adaptation to the sea.</title>
        <authorList>
            <person name="Olsen J.L."/>
            <person name="Rouze P."/>
            <person name="Verhelst B."/>
            <person name="Lin Y.-C."/>
            <person name="Bayer T."/>
            <person name="Collen J."/>
            <person name="Dattolo E."/>
            <person name="De Paoli E."/>
            <person name="Dittami S."/>
            <person name="Maumus F."/>
            <person name="Michel G."/>
            <person name="Kersting A."/>
            <person name="Lauritano C."/>
            <person name="Lohaus R."/>
            <person name="Toepel M."/>
            <person name="Tonon T."/>
            <person name="Vanneste K."/>
            <person name="Amirebrahimi M."/>
            <person name="Brakel J."/>
            <person name="Bostroem C."/>
            <person name="Chovatia M."/>
            <person name="Grimwood J."/>
            <person name="Jenkins J.W."/>
            <person name="Jueterbock A."/>
            <person name="Mraz A."/>
            <person name="Stam W.T."/>
            <person name="Tice H."/>
            <person name="Bornberg-Bauer E."/>
            <person name="Green P.J."/>
            <person name="Pearson G.A."/>
            <person name="Procaccini G."/>
            <person name="Duarte C.M."/>
            <person name="Schmutz J."/>
            <person name="Reusch T.B.H."/>
            <person name="Van de Peer Y."/>
        </authorList>
    </citation>
    <scope>NUCLEOTIDE SEQUENCE [LARGE SCALE GENOMIC DNA]</scope>
    <source>
        <strain evidence="3">cv. Finnish</strain>
    </source>
</reference>
<name>A0A0K9PFL8_ZOSMR</name>
<dbReference type="AlphaFoldDB" id="A0A0K9PFL8"/>
<proteinExistence type="predicted"/>
<gene>
    <name evidence="2" type="ORF">ZOSMA_27G00860</name>
</gene>
<keyword evidence="3" id="KW-1185">Reference proteome</keyword>
<dbReference type="Proteomes" id="UP000036987">
    <property type="component" value="Unassembled WGS sequence"/>
</dbReference>
<feature type="compositionally biased region" description="Polar residues" evidence="1">
    <location>
        <begin position="1"/>
        <end position="16"/>
    </location>
</feature>
<dbReference type="EMBL" id="LFYR01000932">
    <property type="protein sequence ID" value="KMZ67037.1"/>
    <property type="molecule type" value="Genomic_DNA"/>
</dbReference>
<accession>A0A0K9PFL8</accession>
<evidence type="ECO:0000313" key="3">
    <source>
        <dbReference type="Proteomes" id="UP000036987"/>
    </source>
</evidence>
<evidence type="ECO:0000313" key="2">
    <source>
        <dbReference type="EMBL" id="KMZ67037.1"/>
    </source>
</evidence>
<feature type="region of interest" description="Disordered" evidence="1">
    <location>
        <begin position="1"/>
        <end position="23"/>
    </location>
</feature>
<comment type="caution">
    <text evidence="2">The sequence shown here is derived from an EMBL/GenBank/DDBJ whole genome shotgun (WGS) entry which is preliminary data.</text>
</comment>